<dbReference type="Proteomes" id="UP000626786">
    <property type="component" value="Unassembled WGS sequence"/>
</dbReference>
<name>A0ABR8U4L3_9BACL</name>
<organism evidence="1 2">
    <name type="scientific">Sporosarcina quadrami</name>
    <dbReference type="NCBI Taxonomy" id="2762234"/>
    <lineage>
        <taxon>Bacteria</taxon>
        <taxon>Bacillati</taxon>
        <taxon>Bacillota</taxon>
        <taxon>Bacilli</taxon>
        <taxon>Bacillales</taxon>
        <taxon>Caryophanaceae</taxon>
        <taxon>Sporosarcina</taxon>
    </lineage>
</organism>
<gene>
    <name evidence="1" type="ORF">H9649_00170</name>
</gene>
<evidence type="ECO:0008006" key="3">
    <source>
        <dbReference type="Google" id="ProtNLM"/>
    </source>
</evidence>
<dbReference type="EMBL" id="JACSQN010000001">
    <property type="protein sequence ID" value="MBD7982977.1"/>
    <property type="molecule type" value="Genomic_DNA"/>
</dbReference>
<dbReference type="PANTHER" id="PTHR36846:SF1">
    <property type="entry name" value="PROTEIN VIAA"/>
    <property type="match status" value="1"/>
</dbReference>
<protein>
    <recommendedName>
        <fullName evidence="3">VWA domain-containing protein</fullName>
    </recommendedName>
</protein>
<dbReference type="RefSeq" id="WP_191692626.1">
    <property type="nucleotide sequence ID" value="NZ_JACSQN010000001.1"/>
</dbReference>
<keyword evidence="2" id="KW-1185">Reference proteome</keyword>
<reference evidence="1 2" key="1">
    <citation type="submission" date="2020-08" db="EMBL/GenBank/DDBJ databases">
        <title>A Genomic Blueprint of the Chicken Gut Microbiome.</title>
        <authorList>
            <person name="Gilroy R."/>
            <person name="Ravi A."/>
            <person name="Getino M."/>
            <person name="Pursley I."/>
            <person name="Horton D.L."/>
            <person name="Alikhan N.-F."/>
            <person name="Baker D."/>
            <person name="Gharbi K."/>
            <person name="Hall N."/>
            <person name="Watson M."/>
            <person name="Adriaenssens E.M."/>
            <person name="Foster-Nyarko E."/>
            <person name="Jarju S."/>
            <person name="Secka A."/>
            <person name="Antonio M."/>
            <person name="Oren A."/>
            <person name="Chaudhuri R."/>
            <person name="La Ragione R.M."/>
            <person name="Hildebrand F."/>
            <person name="Pallen M.J."/>
        </authorList>
    </citation>
    <scope>NUCLEOTIDE SEQUENCE [LARGE SCALE GENOMIC DNA]</scope>
    <source>
        <strain evidence="1 2">Sa2YVA2</strain>
    </source>
</reference>
<evidence type="ECO:0000313" key="2">
    <source>
        <dbReference type="Proteomes" id="UP000626786"/>
    </source>
</evidence>
<sequence length="136" mass="15094">MKSLLGGTGAGNGDKELKKVPLRDQIALAEKIVSDKKMKVIAEWAGSFKQIARKKQKSKHNEAMERSGVTLGNEIERLLPMELGLYTHATTKNDFLLRYIEGQTMQYEQKGQEVLGKGPIVLCLDQSGSMSKLDTQ</sequence>
<proteinExistence type="predicted"/>
<comment type="caution">
    <text evidence="1">The sequence shown here is derived from an EMBL/GenBank/DDBJ whole genome shotgun (WGS) entry which is preliminary data.</text>
</comment>
<evidence type="ECO:0000313" key="1">
    <source>
        <dbReference type="EMBL" id="MBD7982977.1"/>
    </source>
</evidence>
<accession>A0ABR8U4L3</accession>
<dbReference type="PANTHER" id="PTHR36846">
    <property type="entry name" value="PROTEIN VIAA"/>
    <property type="match status" value="1"/>
</dbReference>